<dbReference type="Gene3D" id="3.40.50.970">
    <property type="match status" value="1"/>
</dbReference>
<dbReference type="SUPFAM" id="SSF52922">
    <property type="entry name" value="TK C-terminal domain-like"/>
    <property type="match status" value="1"/>
</dbReference>
<dbReference type="FunFam" id="3.40.50.920:FF:000010">
    <property type="entry name" value="Pyruvate ferredoxin oxidoreductase, alpha subunit"/>
    <property type="match status" value="1"/>
</dbReference>
<evidence type="ECO:0000313" key="8">
    <source>
        <dbReference type="Proteomes" id="UP000192478"/>
    </source>
</evidence>
<dbReference type="PANTHER" id="PTHR32154:SF0">
    <property type="entry name" value="PYRUVATE-FLAVODOXIN OXIDOREDUCTASE-RELATED"/>
    <property type="match status" value="1"/>
</dbReference>
<sequence>MEKVFISGNEAVAVGTKLSRPHVISAYPITPQTIVVERLSEMVEEGSIKAEFMHVESEHSALSAAMGASAIGARTFTASSSQGLLYMAECMHYASGGRFPIVMMNANRSLALPWSIYGDQRDSLSLLDSGWLQVYVEDAQESLDMVIQSYAIAEHPDVLTPTILNLDGFILTHTYELVEIPKQEEVDDFLPPYKTTNKFDLDNPTNMCFSSSPADNMAFKYQQHKAALDAAKVIKEVNENFAKRFHRDYGGLIQAYRCEDAEVVLIALGSVCGTCRTVVDALRQQGQKVGLLKIRFMRPFPEKEILEVLKDVKAVGVIDKDISFGYEGTVYTNVNSALAKGAQGIQSLNFIAGLGGRDISKEDIQGMFEKLQKAVGTKVEEHIHFINLGVEIDE</sequence>
<evidence type="ECO:0000313" key="7">
    <source>
        <dbReference type="Proteomes" id="UP000177894"/>
    </source>
</evidence>
<dbReference type="InterPro" id="IPR002880">
    <property type="entry name" value="Pyrv_Fd/Flavodoxin_OxRdtase_N"/>
</dbReference>
<evidence type="ECO:0000256" key="2">
    <source>
        <dbReference type="ARBA" id="ARBA00023002"/>
    </source>
</evidence>
<dbReference type="Proteomes" id="UP000192478">
    <property type="component" value="Chromosome"/>
</dbReference>
<dbReference type="Pfam" id="PF01855">
    <property type="entry name" value="POR_N"/>
    <property type="match status" value="1"/>
</dbReference>
<dbReference type="InterPro" id="IPR033412">
    <property type="entry name" value="PFOR_II"/>
</dbReference>
<dbReference type="FunFam" id="3.40.50.970:FF:000012">
    <property type="entry name" value="Pyruvate:ferredoxin (Flavodoxin) oxidoreductase"/>
    <property type="match status" value="1"/>
</dbReference>
<reference evidence="5 7" key="1">
    <citation type="submission" date="2016-10" db="EMBL/GenBank/DDBJ databases">
        <title>Complete Genome Sequence of Acetogen Clostridium formicoaceticum ATCC 27076.</title>
        <authorList>
            <person name="Bao T."/>
            <person name="Cheng C."/>
            <person name="Zhao J."/>
            <person name="Yang S.-T."/>
            <person name="Wang J."/>
            <person name="Wang M."/>
        </authorList>
    </citation>
    <scope>NUCLEOTIDE SEQUENCE [LARGE SCALE GENOMIC DNA]</scope>
    <source>
        <strain evidence="5 7">ATCC 27076</strain>
    </source>
</reference>
<dbReference type="RefSeq" id="WP_070966538.1">
    <property type="nucleotide sequence ID" value="NZ_CP017603.1"/>
</dbReference>
<dbReference type="Proteomes" id="UP000177894">
    <property type="component" value="Chromosome"/>
</dbReference>
<reference evidence="6 8" key="2">
    <citation type="submission" date="2017-03" db="EMBL/GenBank/DDBJ databases">
        <title>Complete sequence of Clostridium formicaceticum DSM 92.</title>
        <authorList>
            <person name="Poehlein A."/>
            <person name="Karl M."/>
            <person name="Bengelsdorf F.R."/>
            <person name="Duerre P."/>
            <person name="Daniel R."/>
        </authorList>
    </citation>
    <scope>NUCLEOTIDE SEQUENCE [LARGE SCALE GENOMIC DNA]</scope>
    <source>
        <strain evidence="6 8">DSM 92</strain>
    </source>
</reference>
<evidence type="ECO:0000313" key="5">
    <source>
        <dbReference type="EMBL" id="AOY75924.1"/>
    </source>
</evidence>
<keyword evidence="2 6" id="KW-0560">Oxidoreductase</keyword>
<feature type="domain" description="Pyruvate flavodoxin/ferredoxin oxidoreductase pyrimidine binding" evidence="3">
    <location>
        <begin position="19"/>
        <end position="238"/>
    </location>
</feature>
<dbReference type="SUPFAM" id="SSF52518">
    <property type="entry name" value="Thiamin diphosphate-binding fold (THDP-binding)"/>
    <property type="match status" value="1"/>
</dbReference>
<dbReference type="Gene3D" id="3.40.50.920">
    <property type="match status" value="1"/>
</dbReference>
<dbReference type="InterPro" id="IPR009014">
    <property type="entry name" value="Transketo_C/PFOR_II"/>
</dbReference>
<protein>
    <submittedName>
        <fullName evidence="6">NADH-dependent phenylglyoxylate dehydrogenase subunit alpha</fullName>
        <ecNumber evidence="6">1.2.1.58</ecNumber>
    </submittedName>
    <submittedName>
        <fullName evidence="5">Pyruvate ferredoxin oxidoreductase</fullName>
    </submittedName>
</protein>
<dbReference type="KEGG" id="cfm:BJL90_08465"/>
<dbReference type="EMBL" id="CP020559">
    <property type="protein sequence ID" value="ARE86269.1"/>
    <property type="molecule type" value="Genomic_DNA"/>
</dbReference>
<dbReference type="GO" id="GO:0019752">
    <property type="term" value="P:carboxylic acid metabolic process"/>
    <property type="evidence" value="ECO:0007669"/>
    <property type="project" value="UniProtKB-ARBA"/>
</dbReference>
<keyword evidence="7" id="KW-1185">Reference proteome</keyword>
<keyword evidence="5" id="KW-0670">Pyruvate</keyword>
<evidence type="ECO:0000259" key="4">
    <source>
        <dbReference type="Pfam" id="PF17147"/>
    </source>
</evidence>
<dbReference type="GO" id="GO:0006979">
    <property type="term" value="P:response to oxidative stress"/>
    <property type="evidence" value="ECO:0007669"/>
    <property type="project" value="TreeGrafter"/>
</dbReference>
<dbReference type="EC" id="1.2.1.58" evidence="6"/>
<dbReference type="AlphaFoldDB" id="A0AAC9RGA9"/>
<comment type="similarity">
    <text evidence="1">Belongs to the pyruvate:ferredoxin/flavodoxin oxidoreductase family.</text>
</comment>
<accession>A0AAC9RGA9</accession>
<feature type="domain" description="Pyruvate:ferredoxin oxidoreductase core" evidence="4">
    <location>
        <begin position="261"/>
        <end position="364"/>
    </location>
</feature>
<evidence type="ECO:0000259" key="3">
    <source>
        <dbReference type="Pfam" id="PF01855"/>
    </source>
</evidence>
<gene>
    <name evidence="6" type="primary">padG_1</name>
    <name evidence="5" type="synonym">porA</name>
    <name evidence="5" type="ORF">BJL90_08465</name>
    <name evidence="6" type="ORF">CLFO_05910</name>
</gene>
<dbReference type="CDD" id="cd07034">
    <property type="entry name" value="TPP_PYR_PFOR_IOR-alpha_like"/>
    <property type="match status" value="1"/>
</dbReference>
<dbReference type="PANTHER" id="PTHR32154">
    <property type="entry name" value="PYRUVATE-FLAVODOXIN OXIDOREDUCTASE-RELATED"/>
    <property type="match status" value="1"/>
</dbReference>
<dbReference type="GO" id="GO:0047110">
    <property type="term" value="F:phenylglyoxylate dehydrogenase (acylating) activity"/>
    <property type="evidence" value="ECO:0007669"/>
    <property type="project" value="UniProtKB-EC"/>
</dbReference>
<dbReference type="EMBL" id="CP017603">
    <property type="protein sequence ID" value="AOY75924.1"/>
    <property type="molecule type" value="Genomic_DNA"/>
</dbReference>
<dbReference type="Pfam" id="PF17147">
    <property type="entry name" value="PFOR_II"/>
    <property type="match status" value="1"/>
</dbReference>
<name>A0AAC9RGA9_9CLOT</name>
<evidence type="ECO:0000313" key="6">
    <source>
        <dbReference type="EMBL" id="ARE86269.1"/>
    </source>
</evidence>
<organism evidence="6 8">
    <name type="scientific">Clostridium formicaceticum</name>
    <dbReference type="NCBI Taxonomy" id="1497"/>
    <lineage>
        <taxon>Bacteria</taxon>
        <taxon>Bacillati</taxon>
        <taxon>Bacillota</taxon>
        <taxon>Clostridia</taxon>
        <taxon>Eubacteriales</taxon>
        <taxon>Clostridiaceae</taxon>
        <taxon>Clostridium</taxon>
    </lineage>
</organism>
<proteinExistence type="inferred from homology"/>
<dbReference type="InterPro" id="IPR029061">
    <property type="entry name" value="THDP-binding"/>
</dbReference>
<evidence type="ECO:0000256" key="1">
    <source>
        <dbReference type="ARBA" id="ARBA00009032"/>
    </source>
</evidence>
<dbReference type="InterPro" id="IPR050722">
    <property type="entry name" value="Pyruvate:ferred/Flavod_OxRd"/>
</dbReference>